<evidence type="ECO:0000256" key="1">
    <source>
        <dbReference type="SAM" id="MobiDB-lite"/>
    </source>
</evidence>
<proteinExistence type="predicted"/>
<protein>
    <submittedName>
        <fullName evidence="2">Uncharacterized protein</fullName>
    </submittedName>
</protein>
<feature type="compositionally biased region" description="Basic and acidic residues" evidence="1">
    <location>
        <begin position="62"/>
        <end position="74"/>
    </location>
</feature>
<evidence type="ECO:0000313" key="2">
    <source>
        <dbReference type="EMBL" id="CAK8684422.1"/>
    </source>
</evidence>
<dbReference type="EMBL" id="CAWYQH010000097">
    <property type="protein sequence ID" value="CAK8684422.1"/>
    <property type="molecule type" value="Genomic_DNA"/>
</dbReference>
<comment type="caution">
    <text evidence="2">The sequence shown here is derived from an EMBL/GenBank/DDBJ whole genome shotgun (WGS) entry which is preliminary data.</text>
</comment>
<evidence type="ECO:0000313" key="3">
    <source>
        <dbReference type="Proteomes" id="UP001642483"/>
    </source>
</evidence>
<reference evidence="2 3" key="1">
    <citation type="submission" date="2024-02" db="EMBL/GenBank/DDBJ databases">
        <authorList>
            <person name="Daric V."/>
            <person name="Darras S."/>
        </authorList>
    </citation>
    <scope>NUCLEOTIDE SEQUENCE [LARGE SCALE GENOMIC DNA]</scope>
</reference>
<keyword evidence="3" id="KW-1185">Reference proteome</keyword>
<sequence length="130" mass="14462">MKLQRPKSKYLTRLVAAILALFLVGSLSTVSYSQHFGKLMVNPGMTASRKRHETIFIEPTIDEKAPETSHEKTRSVISSGPHALEDGKVETGEKFLQSLFNVKTGRDGPSTLTEKGIDLFANHRPDRPEL</sequence>
<organism evidence="2 3">
    <name type="scientific">Clavelina lepadiformis</name>
    <name type="common">Light-bulb sea squirt</name>
    <name type="synonym">Ascidia lepadiformis</name>
    <dbReference type="NCBI Taxonomy" id="159417"/>
    <lineage>
        <taxon>Eukaryota</taxon>
        <taxon>Metazoa</taxon>
        <taxon>Chordata</taxon>
        <taxon>Tunicata</taxon>
        <taxon>Ascidiacea</taxon>
        <taxon>Aplousobranchia</taxon>
        <taxon>Clavelinidae</taxon>
        <taxon>Clavelina</taxon>
    </lineage>
</organism>
<feature type="region of interest" description="Disordered" evidence="1">
    <location>
        <begin position="62"/>
        <end position="88"/>
    </location>
</feature>
<gene>
    <name evidence="2" type="ORF">CVLEPA_LOCUS15408</name>
</gene>
<accession>A0ABP0FXU8</accession>
<dbReference type="Proteomes" id="UP001642483">
    <property type="component" value="Unassembled WGS sequence"/>
</dbReference>
<name>A0ABP0FXU8_CLALP</name>